<dbReference type="RefSeq" id="WP_133342205.1">
    <property type="nucleotide sequence ID" value="NZ_SMZO01000011.1"/>
</dbReference>
<keyword evidence="2" id="KW-1185">Reference proteome</keyword>
<reference evidence="1 2" key="1">
    <citation type="submission" date="2019-03" db="EMBL/GenBank/DDBJ databases">
        <title>Rhodobacteraceae bacterium SM1902, a new member of the family Rhodobacteraceae isolated from Yantai.</title>
        <authorList>
            <person name="Sun Y."/>
        </authorList>
    </citation>
    <scope>NUCLEOTIDE SEQUENCE [LARGE SCALE GENOMIC DNA]</scope>
    <source>
        <strain evidence="1 2">SM1902</strain>
    </source>
</reference>
<protein>
    <submittedName>
        <fullName evidence="1">Uncharacterized protein</fullName>
    </submittedName>
</protein>
<evidence type="ECO:0000313" key="2">
    <source>
        <dbReference type="Proteomes" id="UP000294562"/>
    </source>
</evidence>
<accession>A0A4V3BC37</accession>
<organism evidence="1 2">
    <name type="scientific">Meridianimarinicoccus aquatilis</name>
    <dbReference type="NCBI Taxonomy" id="2552766"/>
    <lineage>
        <taxon>Bacteria</taxon>
        <taxon>Pseudomonadati</taxon>
        <taxon>Pseudomonadota</taxon>
        <taxon>Alphaproteobacteria</taxon>
        <taxon>Rhodobacterales</taxon>
        <taxon>Paracoccaceae</taxon>
        <taxon>Meridianimarinicoccus</taxon>
    </lineage>
</organism>
<dbReference type="EMBL" id="SMZO01000011">
    <property type="protein sequence ID" value="TDL89389.1"/>
    <property type="molecule type" value="Genomic_DNA"/>
</dbReference>
<gene>
    <name evidence="1" type="ORF">E2L05_06985</name>
</gene>
<dbReference type="AlphaFoldDB" id="A0A4V3BC37"/>
<evidence type="ECO:0000313" key="1">
    <source>
        <dbReference type="EMBL" id="TDL89389.1"/>
    </source>
</evidence>
<proteinExistence type="predicted"/>
<dbReference type="Proteomes" id="UP000294562">
    <property type="component" value="Unassembled WGS sequence"/>
</dbReference>
<comment type="caution">
    <text evidence="1">The sequence shown here is derived from an EMBL/GenBank/DDBJ whole genome shotgun (WGS) entry which is preliminary data.</text>
</comment>
<sequence length="118" mass="13057">MTGTPHPVGIMSRKDPRRAYSVRLPPPVLRRIRARQAHSRGRRLMDTARVMLVKALSQDTPMRATCGAIAATLQPRLLQLPAADRAKLTALAQETGLREEQLICELLLASEDPATPDR</sequence>
<name>A0A4V3BC37_9RHOB</name>